<feature type="compositionally biased region" description="Basic and acidic residues" evidence="1">
    <location>
        <begin position="77"/>
        <end position="97"/>
    </location>
</feature>
<dbReference type="RefSeq" id="WP_329611816.1">
    <property type="nucleotide sequence ID" value="NZ_CP108482.1"/>
</dbReference>
<accession>A0ABZ1WKK4</accession>
<dbReference type="EMBL" id="CP108482">
    <property type="protein sequence ID" value="WUS61155.1"/>
    <property type="molecule type" value="Genomic_DNA"/>
</dbReference>
<dbReference type="Proteomes" id="UP001432014">
    <property type="component" value="Chromosome"/>
</dbReference>
<organism evidence="3 4">
    <name type="scientific">Kitasatospora herbaricolor</name>
    <dbReference type="NCBI Taxonomy" id="68217"/>
    <lineage>
        <taxon>Bacteria</taxon>
        <taxon>Bacillati</taxon>
        <taxon>Actinomycetota</taxon>
        <taxon>Actinomycetes</taxon>
        <taxon>Kitasatosporales</taxon>
        <taxon>Streptomycetaceae</taxon>
        <taxon>Kitasatospora</taxon>
    </lineage>
</organism>
<evidence type="ECO:0000313" key="3">
    <source>
        <dbReference type="EMBL" id="WUS61155.1"/>
    </source>
</evidence>
<sequence length="136" mass="15821">MAIVDLRYPCVCCGRLTMAGPPGSYEICPVCCWEDDPVQLRWPDQAIGANPRTSLIEAQRNFEAFGASHEQFLGHVRPPEENEPRDRSWRPIDPERDRFEPRGVQLAAWPDDRTVLYWWRYRDPGFWRPPHDGPSS</sequence>
<gene>
    <name evidence="3" type="ORF">OG469_40090</name>
</gene>
<dbReference type="Pfam" id="PF14206">
    <property type="entry name" value="Cys_rich_CPCC"/>
    <property type="match status" value="1"/>
</dbReference>
<evidence type="ECO:0000259" key="2">
    <source>
        <dbReference type="Pfam" id="PF14206"/>
    </source>
</evidence>
<feature type="domain" description="Cysteine-rich CPCC" evidence="2">
    <location>
        <begin position="8"/>
        <end position="83"/>
    </location>
</feature>
<feature type="region of interest" description="Disordered" evidence="1">
    <location>
        <begin position="74"/>
        <end position="97"/>
    </location>
</feature>
<proteinExistence type="predicted"/>
<protein>
    <submittedName>
        <fullName evidence="3">CPCC family cysteine-rich protein</fullName>
    </submittedName>
</protein>
<dbReference type="InterPro" id="IPR025983">
    <property type="entry name" value="Cys_rich_CPCC"/>
</dbReference>
<name>A0ABZ1WKK4_9ACTN</name>
<reference evidence="3 4" key="1">
    <citation type="submission" date="2022-10" db="EMBL/GenBank/DDBJ databases">
        <title>The complete genomes of actinobacterial strains from the NBC collection.</title>
        <authorList>
            <person name="Joergensen T.S."/>
            <person name="Alvarez Arevalo M."/>
            <person name="Sterndorff E.B."/>
            <person name="Faurdal D."/>
            <person name="Vuksanovic O."/>
            <person name="Mourched A.-S."/>
            <person name="Charusanti P."/>
            <person name="Shaw S."/>
            <person name="Blin K."/>
            <person name="Weber T."/>
        </authorList>
    </citation>
    <scope>NUCLEOTIDE SEQUENCE [LARGE SCALE GENOMIC DNA]</scope>
    <source>
        <strain evidence="3 4">NBC_01247</strain>
    </source>
</reference>
<evidence type="ECO:0000313" key="4">
    <source>
        <dbReference type="Proteomes" id="UP001432014"/>
    </source>
</evidence>
<evidence type="ECO:0000256" key="1">
    <source>
        <dbReference type="SAM" id="MobiDB-lite"/>
    </source>
</evidence>
<keyword evidence="4" id="KW-1185">Reference proteome</keyword>